<gene>
    <name evidence="2" type="ORF">GCM10022399_09620</name>
</gene>
<proteinExistence type="predicted"/>
<comment type="caution">
    <text evidence="2">The sequence shown here is derived from an EMBL/GenBank/DDBJ whole genome shotgun (WGS) entry which is preliminary data.</text>
</comment>
<evidence type="ECO:0000256" key="1">
    <source>
        <dbReference type="SAM" id="MobiDB-lite"/>
    </source>
</evidence>
<dbReference type="EMBL" id="BAABDC010000001">
    <property type="protein sequence ID" value="GAA3695187.1"/>
    <property type="molecule type" value="Genomic_DNA"/>
</dbReference>
<evidence type="ECO:0000313" key="3">
    <source>
        <dbReference type="Proteomes" id="UP001501468"/>
    </source>
</evidence>
<feature type="compositionally biased region" description="Low complexity" evidence="1">
    <location>
        <begin position="73"/>
        <end position="97"/>
    </location>
</feature>
<evidence type="ECO:0008006" key="4">
    <source>
        <dbReference type="Google" id="ProtNLM"/>
    </source>
</evidence>
<name>A0ABP7CRW9_9MICO</name>
<feature type="region of interest" description="Disordered" evidence="1">
    <location>
        <begin position="73"/>
        <end position="118"/>
    </location>
</feature>
<evidence type="ECO:0000313" key="2">
    <source>
        <dbReference type="EMBL" id="GAA3695187.1"/>
    </source>
</evidence>
<dbReference type="Proteomes" id="UP001501468">
    <property type="component" value="Unassembled WGS sequence"/>
</dbReference>
<sequence>MTFPAFLGPVTVTLTATALTPAVGTPPRPRTDRWIVPYAATGPPAPSAVLVSRSRAGVSGAKLPGALALRAEPAEGAPRAAGAGDATAAGPTDAKAPTIASTPADAVTSRRLHVPRIS</sequence>
<protein>
    <recommendedName>
        <fullName evidence="4">Secreted protein</fullName>
    </recommendedName>
</protein>
<reference evidence="3" key="1">
    <citation type="journal article" date="2019" name="Int. J. Syst. Evol. Microbiol.">
        <title>The Global Catalogue of Microorganisms (GCM) 10K type strain sequencing project: providing services to taxonomists for standard genome sequencing and annotation.</title>
        <authorList>
            <consortium name="The Broad Institute Genomics Platform"/>
            <consortium name="The Broad Institute Genome Sequencing Center for Infectious Disease"/>
            <person name="Wu L."/>
            <person name="Ma J."/>
        </authorList>
    </citation>
    <scope>NUCLEOTIDE SEQUENCE [LARGE SCALE GENOMIC DNA]</scope>
    <source>
        <strain evidence="3">JCM 17125</strain>
    </source>
</reference>
<keyword evidence="3" id="KW-1185">Reference proteome</keyword>
<accession>A0ABP7CRW9</accession>
<organism evidence="2 3">
    <name type="scientific">Terrabacter ginsenosidimutans</name>
    <dbReference type="NCBI Taxonomy" id="490575"/>
    <lineage>
        <taxon>Bacteria</taxon>
        <taxon>Bacillati</taxon>
        <taxon>Actinomycetota</taxon>
        <taxon>Actinomycetes</taxon>
        <taxon>Micrococcales</taxon>
        <taxon>Intrasporangiaceae</taxon>
        <taxon>Terrabacter</taxon>
    </lineage>
</organism>